<keyword evidence="1" id="KW-0808">Transferase</keyword>
<evidence type="ECO:0000259" key="5">
    <source>
        <dbReference type="PROSITE" id="PS50011"/>
    </source>
</evidence>
<dbReference type="Gene3D" id="3.30.200.20">
    <property type="entry name" value="Phosphorylase Kinase, domain 1"/>
    <property type="match status" value="1"/>
</dbReference>
<dbReference type="CDD" id="cd14014">
    <property type="entry name" value="STKc_PknB_like"/>
    <property type="match status" value="1"/>
</dbReference>
<dbReference type="PANTHER" id="PTHR43289:SF34">
    <property type="entry name" value="SERINE_THREONINE-PROTEIN KINASE YBDM-RELATED"/>
    <property type="match status" value="1"/>
</dbReference>
<dbReference type="Pfam" id="PF00069">
    <property type="entry name" value="Pkinase"/>
    <property type="match status" value="1"/>
</dbReference>
<reference evidence="6" key="1">
    <citation type="journal article" date="2015" name="Nature">
        <title>Complex archaea that bridge the gap between prokaryotes and eukaryotes.</title>
        <authorList>
            <person name="Spang A."/>
            <person name="Saw J.H."/>
            <person name="Jorgensen S.L."/>
            <person name="Zaremba-Niedzwiedzka K."/>
            <person name="Martijn J."/>
            <person name="Lind A.E."/>
            <person name="van Eijk R."/>
            <person name="Schleper C."/>
            <person name="Guy L."/>
            <person name="Ettema T.J."/>
        </authorList>
    </citation>
    <scope>NUCLEOTIDE SEQUENCE</scope>
</reference>
<keyword evidence="2" id="KW-0547">Nucleotide-binding</keyword>
<protein>
    <recommendedName>
        <fullName evidence="5">Protein kinase domain-containing protein</fullName>
    </recommendedName>
</protein>
<dbReference type="SMART" id="SM00220">
    <property type="entry name" value="S_TKc"/>
    <property type="match status" value="1"/>
</dbReference>
<name>A0A0F9M255_9ZZZZ</name>
<dbReference type="InterPro" id="IPR019734">
    <property type="entry name" value="TPR_rpt"/>
</dbReference>
<proteinExistence type="predicted"/>
<sequence length="606" mass="69358">MISEREIKIGDNLGGLHKVLDIKGGPGRSGMGIVYICYHSGWDRIAAVKTFQRRFFSSIEVVNSFKLEALAWISLETHPFIVKAITVEVDNGQPFLWMEYIPPDELGRNTLTDYLRFPISLKNALKWGIQFCHAMEHSITHGVSPHRDIKPDNIMINSTQDLKITDFGLAKLWNKSNFFDTQLTALYKNLENERINKLSIFKSSNNNIIAGTPPWMAPEQFEGIANIRTDIYSFGVVLYQMMNHGNLPFIAYTLQGFKKAHTEQSIPQFESKIFPIVEKCLTKSPEDRYFTFKDLRLDLEELYRSVTGESFQVESEDITIGFKEYAAKGYAFLSLGMYDEAIQELNKALTYQNLGVGEPEVLTQLGMAYIGKSLPDKALNVLNKAITLSPENELQHIKIASAYMLKALMKKEISINENAKKHLDKAFELNPTNVEVLHGLGIYYTQCEKDHKKAMLIFEKCLELAPNDPLSYWALGKEYEDLGMSDNAIEIYKKGIQINPLYEDFYSALGVLYSNQKKYEEAYDMIEKALQINPVSKSTHFFLGLLYEKQGKLEQSLPIFQKLVNNNPNIPLFREKLEDTQSLISKIQKNSIEKIKSKRRKPKKQV</sequence>
<dbReference type="Pfam" id="PF13174">
    <property type="entry name" value="TPR_6"/>
    <property type="match status" value="1"/>
</dbReference>
<dbReference type="PANTHER" id="PTHR43289">
    <property type="entry name" value="MITOGEN-ACTIVATED PROTEIN KINASE KINASE KINASE 20-RELATED"/>
    <property type="match status" value="1"/>
</dbReference>
<dbReference type="Gene3D" id="1.25.40.10">
    <property type="entry name" value="Tetratricopeptide repeat domain"/>
    <property type="match status" value="2"/>
</dbReference>
<dbReference type="Gene3D" id="1.10.510.10">
    <property type="entry name" value="Transferase(Phosphotransferase) domain 1"/>
    <property type="match status" value="1"/>
</dbReference>
<dbReference type="GO" id="GO:0005524">
    <property type="term" value="F:ATP binding"/>
    <property type="evidence" value="ECO:0007669"/>
    <property type="project" value="UniProtKB-KW"/>
</dbReference>
<evidence type="ECO:0000256" key="4">
    <source>
        <dbReference type="ARBA" id="ARBA00022840"/>
    </source>
</evidence>
<dbReference type="GO" id="GO:0004674">
    <property type="term" value="F:protein serine/threonine kinase activity"/>
    <property type="evidence" value="ECO:0007669"/>
    <property type="project" value="TreeGrafter"/>
</dbReference>
<dbReference type="Pfam" id="PF13181">
    <property type="entry name" value="TPR_8"/>
    <property type="match status" value="4"/>
</dbReference>
<dbReference type="PROSITE" id="PS50011">
    <property type="entry name" value="PROTEIN_KINASE_DOM"/>
    <property type="match status" value="1"/>
</dbReference>
<dbReference type="PROSITE" id="PS50005">
    <property type="entry name" value="TPR"/>
    <property type="match status" value="4"/>
</dbReference>
<dbReference type="InterPro" id="IPR000719">
    <property type="entry name" value="Prot_kinase_dom"/>
</dbReference>
<dbReference type="PROSITE" id="PS50293">
    <property type="entry name" value="TPR_REGION"/>
    <property type="match status" value="1"/>
</dbReference>
<dbReference type="SMART" id="SM00028">
    <property type="entry name" value="TPR"/>
    <property type="match status" value="7"/>
</dbReference>
<evidence type="ECO:0000313" key="6">
    <source>
        <dbReference type="EMBL" id="KKM63327.1"/>
    </source>
</evidence>
<keyword evidence="4" id="KW-0067">ATP-binding</keyword>
<keyword evidence="3" id="KW-0418">Kinase</keyword>
<evidence type="ECO:0000256" key="3">
    <source>
        <dbReference type="ARBA" id="ARBA00022777"/>
    </source>
</evidence>
<comment type="caution">
    <text evidence="6">The sequence shown here is derived from an EMBL/GenBank/DDBJ whole genome shotgun (WGS) entry which is preliminary data.</text>
</comment>
<dbReference type="InterPro" id="IPR011990">
    <property type="entry name" value="TPR-like_helical_dom_sf"/>
</dbReference>
<dbReference type="SUPFAM" id="SSF56112">
    <property type="entry name" value="Protein kinase-like (PK-like)"/>
    <property type="match status" value="1"/>
</dbReference>
<accession>A0A0F9M255</accession>
<organism evidence="6">
    <name type="scientific">marine sediment metagenome</name>
    <dbReference type="NCBI Taxonomy" id="412755"/>
    <lineage>
        <taxon>unclassified sequences</taxon>
        <taxon>metagenomes</taxon>
        <taxon>ecological metagenomes</taxon>
    </lineage>
</organism>
<gene>
    <name evidence="6" type="ORF">LCGC14_1512580</name>
</gene>
<dbReference type="AlphaFoldDB" id="A0A0F9M255"/>
<dbReference type="Pfam" id="PF00515">
    <property type="entry name" value="TPR_1"/>
    <property type="match status" value="1"/>
</dbReference>
<evidence type="ECO:0000256" key="2">
    <source>
        <dbReference type="ARBA" id="ARBA00022741"/>
    </source>
</evidence>
<dbReference type="SUPFAM" id="SSF81901">
    <property type="entry name" value="HCP-like"/>
    <property type="match status" value="1"/>
</dbReference>
<dbReference type="InterPro" id="IPR011009">
    <property type="entry name" value="Kinase-like_dom_sf"/>
</dbReference>
<dbReference type="EMBL" id="LAZR01011119">
    <property type="protein sequence ID" value="KKM63327.1"/>
    <property type="molecule type" value="Genomic_DNA"/>
</dbReference>
<evidence type="ECO:0000256" key="1">
    <source>
        <dbReference type="ARBA" id="ARBA00022679"/>
    </source>
</evidence>
<feature type="domain" description="Protein kinase" evidence="5">
    <location>
        <begin position="20"/>
        <end position="303"/>
    </location>
</feature>